<dbReference type="InterPro" id="IPR000873">
    <property type="entry name" value="AMP-dep_synth/lig_dom"/>
</dbReference>
<keyword evidence="1" id="KW-0472">Membrane</keyword>
<keyword evidence="1" id="KW-1133">Transmembrane helix</keyword>
<protein>
    <recommendedName>
        <fullName evidence="2">AMP-dependent synthetase/ligase domain-containing protein</fullName>
    </recommendedName>
</protein>
<dbReference type="Gene3D" id="3.40.50.980">
    <property type="match status" value="1"/>
</dbReference>
<organism evidence="3 4">
    <name type="scientific">Sinosporangium siamense</name>
    <dbReference type="NCBI Taxonomy" id="1367973"/>
    <lineage>
        <taxon>Bacteria</taxon>
        <taxon>Bacillati</taxon>
        <taxon>Actinomycetota</taxon>
        <taxon>Actinomycetes</taxon>
        <taxon>Streptosporangiales</taxon>
        <taxon>Streptosporangiaceae</taxon>
        <taxon>Sinosporangium</taxon>
    </lineage>
</organism>
<evidence type="ECO:0000313" key="3">
    <source>
        <dbReference type="EMBL" id="GII95292.1"/>
    </source>
</evidence>
<evidence type="ECO:0000313" key="4">
    <source>
        <dbReference type="Proteomes" id="UP000606172"/>
    </source>
</evidence>
<keyword evidence="1" id="KW-0812">Transmembrane</keyword>
<accession>A0A919RLA6</accession>
<dbReference type="EMBL" id="BOOW01000035">
    <property type="protein sequence ID" value="GII95292.1"/>
    <property type="molecule type" value="Genomic_DNA"/>
</dbReference>
<proteinExistence type="predicted"/>
<comment type="caution">
    <text evidence="3">The sequence shown here is derived from an EMBL/GenBank/DDBJ whole genome shotgun (WGS) entry which is preliminary data.</text>
</comment>
<feature type="domain" description="AMP-dependent synthetase/ligase" evidence="2">
    <location>
        <begin position="3"/>
        <end position="51"/>
    </location>
</feature>
<evidence type="ECO:0000256" key="1">
    <source>
        <dbReference type="SAM" id="Phobius"/>
    </source>
</evidence>
<feature type="transmembrane region" description="Helical" evidence="1">
    <location>
        <begin position="17"/>
        <end position="38"/>
    </location>
</feature>
<reference evidence="3" key="1">
    <citation type="submission" date="2021-01" db="EMBL/GenBank/DDBJ databases">
        <title>Whole genome shotgun sequence of Sinosporangium siamense NBRC 109515.</title>
        <authorList>
            <person name="Komaki H."/>
            <person name="Tamura T."/>
        </authorList>
    </citation>
    <scope>NUCLEOTIDE SEQUENCE</scope>
    <source>
        <strain evidence="3">NBRC 109515</strain>
    </source>
</reference>
<sequence length="65" mass="7172">MLQGDRVALAMRNYPEWVVSFSAIMALGAVAVPLNAWWTRSELEFGLADSGKILKTKLRHEVLGG</sequence>
<keyword evidence="4" id="KW-1185">Reference proteome</keyword>
<name>A0A919RLA6_9ACTN</name>
<dbReference type="AlphaFoldDB" id="A0A919RLA6"/>
<gene>
    <name evidence="3" type="ORF">Ssi02_55230</name>
</gene>
<dbReference type="Proteomes" id="UP000606172">
    <property type="component" value="Unassembled WGS sequence"/>
</dbReference>
<dbReference type="Pfam" id="PF00501">
    <property type="entry name" value="AMP-binding"/>
    <property type="match status" value="1"/>
</dbReference>
<dbReference type="SUPFAM" id="SSF56801">
    <property type="entry name" value="Acetyl-CoA synthetase-like"/>
    <property type="match status" value="1"/>
</dbReference>
<evidence type="ECO:0000259" key="2">
    <source>
        <dbReference type="Pfam" id="PF00501"/>
    </source>
</evidence>